<feature type="domain" description="Uracil-DNA glycosylase-like" evidence="13">
    <location>
        <begin position="141"/>
        <end position="293"/>
    </location>
</feature>
<sequence>MTETVDNLIANEDIDPFDMLKWHLDMGADEAISDTPVNWFETKPETSIPLQSKGGATSAPQTAPSKVSDAQVQAFMDNRTSNRPTASPRPVAARPVQASTGGTPEQAEALAASCDTIEALLDAVKNFDGGHIKRSARNTVFADGVVGAPIMFIGESPGQEEDRTGKPFLGSTAGTLFDKMINAIDLDRQKNCYISNIVPWRPIGKPVASPEMIAMCLPFVKRHIELAKPKIIIALGKIASSHLLGLEGSITRYRGKWQDLSLKDQTFAAMPLYHPAYLMKATHLKKDAWHDLQSIQLKLNELEMNT</sequence>
<keyword evidence="11" id="KW-0234">DNA repair</keyword>
<keyword evidence="15" id="KW-1185">Reference proteome</keyword>
<reference evidence="14" key="1">
    <citation type="submission" date="2023-04" db="EMBL/GenBank/DDBJ databases">
        <title>Complete genome sequence of Temperatibacter marinus.</title>
        <authorList>
            <person name="Rong J.-C."/>
            <person name="Yi M.-L."/>
            <person name="Zhao Q."/>
        </authorList>
    </citation>
    <scope>NUCLEOTIDE SEQUENCE</scope>
    <source>
        <strain evidence="14">NBRC 110045</strain>
    </source>
</reference>
<evidence type="ECO:0000256" key="10">
    <source>
        <dbReference type="ARBA" id="ARBA00023014"/>
    </source>
</evidence>
<dbReference type="InterPro" id="IPR005122">
    <property type="entry name" value="Uracil-DNA_glycosylase-like"/>
</dbReference>
<dbReference type="SMART" id="SM00987">
    <property type="entry name" value="UreE_C"/>
    <property type="match status" value="1"/>
</dbReference>
<evidence type="ECO:0000313" key="15">
    <source>
        <dbReference type="Proteomes" id="UP001268683"/>
    </source>
</evidence>
<keyword evidence="6" id="KW-0479">Metal-binding</keyword>
<dbReference type="EC" id="3.2.2.27" evidence="3"/>
<dbReference type="NCBIfam" id="TIGR00758">
    <property type="entry name" value="UDG_fam4"/>
    <property type="match status" value="1"/>
</dbReference>
<protein>
    <recommendedName>
        <fullName evidence="4">Type-4 uracil-DNA glycosylase</fullName>
        <ecNumber evidence="3">3.2.2.27</ecNumber>
    </recommendedName>
</protein>
<feature type="region of interest" description="Disordered" evidence="12">
    <location>
        <begin position="46"/>
        <end position="103"/>
    </location>
</feature>
<dbReference type="PANTHER" id="PTHR33693:SF1">
    <property type="entry name" value="TYPE-4 URACIL-DNA GLYCOSYLASE"/>
    <property type="match status" value="1"/>
</dbReference>
<keyword evidence="8 14" id="KW-0378">Hydrolase</keyword>
<dbReference type="PANTHER" id="PTHR33693">
    <property type="entry name" value="TYPE-5 URACIL-DNA GLYCOSYLASE"/>
    <property type="match status" value="1"/>
</dbReference>
<keyword evidence="9" id="KW-0408">Iron</keyword>
<keyword evidence="14" id="KW-0326">Glycosidase</keyword>
<organism evidence="14 15">
    <name type="scientific">Temperatibacter marinus</name>
    <dbReference type="NCBI Taxonomy" id="1456591"/>
    <lineage>
        <taxon>Bacteria</taxon>
        <taxon>Pseudomonadati</taxon>
        <taxon>Pseudomonadota</taxon>
        <taxon>Alphaproteobacteria</taxon>
        <taxon>Kordiimonadales</taxon>
        <taxon>Temperatibacteraceae</taxon>
        <taxon>Temperatibacter</taxon>
    </lineage>
</organism>
<evidence type="ECO:0000256" key="2">
    <source>
        <dbReference type="ARBA" id="ARBA00006521"/>
    </source>
</evidence>
<comment type="similarity">
    <text evidence="2">Belongs to the uracil-DNA glycosylase (UDG) superfamily. Type 4 (UDGa) family.</text>
</comment>
<evidence type="ECO:0000256" key="11">
    <source>
        <dbReference type="ARBA" id="ARBA00023204"/>
    </source>
</evidence>
<evidence type="ECO:0000256" key="4">
    <source>
        <dbReference type="ARBA" id="ARBA00019403"/>
    </source>
</evidence>
<name>A0AA52EFR2_9PROT</name>
<dbReference type="InterPro" id="IPR051536">
    <property type="entry name" value="UDG_Type-4/5"/>
</dbReference>
<dbReference type="AlphaFoldDB" id="A0AA52EFR2"/>
<keyword evidence="10" id="KW-0411">Iron-sulfur</keyword>
<gene>
    <name evidence="14" type="ORF">QGN29_10645</name>
</gene>
<dbReference type="SUPFAM" id="SSF52141">
    <property type="entry name" value="Uracil-DNA glycosylase-like"/>
    <property type="match status" value="1"/>
</dbReference>
<dbReference type="InterPro" id="IPR005273">
    <property type="entry name" value="Ura-DNA_glyco_family4"/>
</dbReference>
<dbReference type="Pfam" id="PF03167">
    <property type="entry name" value="UDG"/>
    <property type="match status" value="1"/>
</dbReference>
<dbReference type="GO" id="GO:0004844">
    <property type="term" value="F:uracil DNA N-glycosylase activity"/>
    <property type="evidence" value="ECO:0007669"/>
    <property type="project" value="UniProtKB-EC"/>
</dbReference>
<keyword evidence="7" id="KW-0227">DNA damage</keyword>
<evidence type="ECO:0000256" key="3">
    <source>
        <dbReference type="ARBA" id="ARBA00012030"/>
    </source>
</evidence>
<feature type="compositionally biased region" description="Polar residues" evidence="12">
    <location>
        <begin position="48"/>
        <end position="71"/>
    </location>
</feature>
<evidence type="ECO:0000256" key="8">
    <source>
        <dbReference type="ARBA" id="ARBA00022801"/>
    </source>
</evidence>
<proteinExistence type="inferred from homology"/>
<evidence type="ECO:0000256" key="12">
    <source>
        <dbReference type="SAM" id="MobiDB-lite"/>
    </source>
</evidence>
<dbReference type="GO" id="GO:0006281">
    <property type="term" value="P:DNA repair"/>
    <property type="evidence" value="ECO:0007669"/>
    <property type="project" value="UniProtKB-KW"/>
</dbReference>
<dbReference type="CDD" id="cd10030">
    <property type="entry name" value="UDG-F4_TTUDGA_SPO1dp_like"/>
    <property type="match status" value="1"/>
</dbReference>
<keyword evidence="5" id="KW-0004">4Fe-4S</keyword>
<dbReference type="RefSeq" id="WP_310797840.1">
    <property type="nucleotide sequence ID" value="NZ_CP123872.1"/>
</dbReference>
<evidence type="ECO:0000313" key="14">
    <source>
        <dbReference type="EMBL" id="WND02005.1"/>
    </source>
</evidence>
<accession>A0AA52EFR2</accession>
<dbReference type="Proteomes" id="UP001268683">
    <property type="component" value="Chromosome"/>
</dbReference>
<dbReference type="EMBL" id="CP123872">
    <property type="protein sequence ID" value="WND02005.1"/>
    <property type="molecule type" value="Genomic_DNA"/>
</dbReference>
<dbReference type="InterPro" id="IPR036895">
    <property type="entry name" value="Uracil-DNA_glycosylase-like_sf"/>
</dbReference>
<evidence type="ECO:0000256" key="6">
    <source>
        <dbReference type="ARBA" id="ARBA00022723"/>
    </source>
</evidence>
<evidence type="ECO:0000256" key="7">
    <source>
        <dbReference type="ARBA" id="ARBA00022763"/>
    </source>
</evidence>
<evidence type="ECO:0000256" key="1">
    <source>
        <dbReference type="ARBA" id="ARBA00001400"/>
    </source>
</evidence>
<dbReference type="Gene3D" id="3.40.470.10">
    <property type="entry name" value="Uracil-DNA glycosylase-like domain"/>
    <property type="match status" value="1"/>
</dbReference>
<dbReference type="GO" id="GO:0046872">
    <property type="term" value="F:metal ion binding"/>
    <property type="evidence" value="ECO:0007669"/>
    <property type="project" value="UniProtKB-KW"/>
</dbReference>
<comment type="catalytic activity">
    <reaction evidence="1">
        <text>Hydrolyzes single-stranded DNA or mismatched double-stranded DNA and polynucleotides, releasing free uracil.</text>
        <dbReference type="EC" id="3.2.2.27"/>
    </reaction>
</comment>
<evidence type="ECO:0000256" key="5">
    <source>
        <dbReference type="ARBA" id="ARBA00022485"/>
    </source>
</evidence>
<dbReference type="GO" id="GO:0051539">
    <property type="term" value="F:4 iron, 4 sulfur cluster binding"/>
    <property type="evidence" value="ECO:0007669"/>
    <property type="project" value="UniProtKB-KW"/>
</dbReference>
<evidence type="ECO:0000259" key="13">
    <source>
        <dbReference type="SMART" id="SM00986"/>
    </source>
</evidence>
<dbReference type="SMART" id="SM00986">
    <property type="entry name" value="UDG"/>
    <property type="match status" value="1"/>
</dbReference>
<evidence type="ECO:0000256" key="9">
    <source>
        <dbReference type="ARBA" id="ARBA00023004"/>
    </source>
</evidence>
<dbReference type="KEGG" id="tmk:QGN29_10645"/>